<evidence type="ECO:0000256" key="2">
    <source>
        <dbReference type="ARBA" id="ARBA00022723"/>
    </source>
</evidence>
<comment type="similarity">
    <text evidence="1">Belongs to the ATP-dependent AMP-binding enzyme family.</text>
</comment>
<keyword evidence="2" id="KW-0479">Metal-binding</keyword>
<evidence type="ECO:0000259" key="3">
    <source>
        <dbReference type="Pfam" id="PF00501"/>
    </source>
</evidence>
<dbReference type="Gene3D" id="3.30.300.30">
    <property type="match status" value="1"/>
</dbReference>
<feature type="domain" description="AMP-binding enzyme C-terminal" evidence="4">
    <location>
        <begin position="412"/>
        <end position="487"/>
    </location>
</feature>
<dbReference type="NCBIfam" id="NF005702">
    <property type="entry name" value="PRK07514.1"/>
    <property type="match status" value="1"/>
</dbReference>
<proteinExistence type="inferred from homology"/>
<name>A0ABY8DPE7_9HYPH</name>
<protein>
    <submittedName>
        <fullName evidence="5">Malonyl-CoA synthase</fullName>
    </submittedName>
</protein>
<dbReference type="InterPro" id="IPR025110">
    <property type="entry name" value="AMP-bd_C"/>
</dbReference>
<evidence type="ECO:0000259" key="4">
    <source>
        <dbReference type="Pfam" id="PF13193"/>
    </source>
</evidence>
<dbReference type="InterPro" id="IPR020845">
    <property type="entry name" value="AMP-binding_CS"/>
</dbReference>
<dbReference type="InterPro" id="IPR000873">
    <property type="entry name" value="AMP-dep_synth/lig_dom"/>
</dbReference>
<evidence type="ECO:0000313" key="5">
    <source>
        <dbReference type="EMBL" id="WEX90793.1"/>
    </source>
</evidence>
<dbReference type="PANTHER" id="PTHR43201">
    <property type="entry name" value="ACYL-COA SYNTHETASE"/>
    <property type="match status" value="1"/>
</dbReference>
<keyword evidence="6" id="KW-1185">Reference proteome</keyword>
<dbReference type="Pfam" id="PF13193">
    <property type="entry name" value="AMP-binding_C"/>
    <property type="match status" value="1"/>
</dbReference>
<dbReference type="EMBL" id="CP120374">
    <property type="protein sequence ID" value="WEX90793.1"/>
    <property type="molecule type" value="Genomic_DNA"/>
</dbReference>
<dbReference type="Proteomes" id="UP001229355">
    <property type="component" value="Chromosome 2"/>
</dbReference>
<dbReference type="PANTHER" id="PTHR43201:SF8">
    <property type="entry name" value="ACYL-COA SYNTHETASE FAMILY MEMBER 3"/>
    <property type="match status" value="1"/>
</dbReference>
<dbReference type="RefSeq" id="WP_280662754.1">
    <property type="nucleotide sequence ID" value="NZ_CP120374.1"/>
</dbReference>
<feature type="domain" description="AMP-dependent synthetase/ligase" evidence="3">
    <location>
        <begin position="14"/>
        <end position="361"/>
    </location>
</feature>
<gene>
    <name evidence="5" type="ORF">PZN02_004356</name>
</gene>
<dbReference type="PROSITE" id="PS00455">
    <property type="entry name" value="AMP_BINDING"/>
    <property type="match status" value="1"/>
</dbReference>
<organism evidence="5 6">
    <name type="scientific">Sinorhizobium garamanticum</name>
    <dbReference type="NCBI Taxonomy" id="680247"/>
    <lineage>
        <taxon>Bacteria</taxon>
        <taxon>Pseudomonadati</taxon>
        <taxon>Pseudomonadota</taxon>
        <taxon>Alphaproteobacteria</taxon>
        <taxon>Hyphomicrobiales</taxon>
        <taxon>Rhizobiaceae</taxon>
        <taxon>Sinorhizobium/Ensifer group</taxon>
        <taxon>Sinorhizobium</taxon>
    </lineage>
</organism>
<evidence type="ECO:0000313" key="6">
    <source>
        <dbReference type="Proteomes" id="UP001229355"/>
    </source>
</evidence>
<dbReference type="SUPFAM" id="SSF56801">
    <property type="entry name" value="Acetyl-CoA synthetase-like"/>
    <property type="match status" value="1"/>
</dbReference>
<reference evidence="5 6" key="1">
    <citation type="submission" date="2023-03" db="EMBL/GenBank/DDBJ databases">
        <authorList>
            <person name="Kaur S."/>
            <person name="Espinosa-Saiz D."/>
            <person name="Velazquez E."/>
            <person name="Menendez E."/>
            <person name="diCenzo G.C."/>
        </authorList>
    </citation>
    <scope>NUCLEOTIDE SEQUENCE [LARGE SCALE GENOMIC DNA]</scope>
    <source>
        <strain evidence="5 6">LMG 24692</strain>
    </source>
</reference>
<dbReference type="Gene3D" id="3.40.50.12780">
    <property type="entry name" value="N-terminal domain of ligase-like"/>
    <property type="match status" value="1"/>
</dbReference>
<sequence>MSNHLFDAIRSAASGDTPFIRINGGRIWTYGDALDLSGRIAGAIDTLGIRPGDRVAVQVEKSAEALILYLACLRCGAVYLPLNTAYTLAELDYFIGDAEPRLVVVSSAARESVERIAGSHGAIVETLDADGTGSLLDLARDEPADFVDASRSAEDLAAILYTSGTTGRSKGAMLTHGNLLSNAVTLRGCWRVTAGDRLIHALPLFHTHGLFVATNVTLIAGASMFLLPKFDPDEVLSLMPQATLLMGVPTFYVRLLQSPRLGRQAVANMRLFISGSAPLLAETHIEFRKRTGHAILERYGMTETNMNTSNPYDGERIAGTVGFPLPGVTVRVTDPATGAVLPPDETGMIEIKGPNVFKGYWRMPEKTAAEFTADGFFISGDLGKIDRQGYVRIVGRSKDLVISGGYNIYPKEVEGEIDQLEGVAESAVIGVPHPDFGEGVTAIVVRKPDAMLDEMAILGALQDRLARYKQPKRIIFTENLPRNTMGKVQKNVLRQKYADLYAET</sequence>
<evidence type="ECO:0000256" key="1">
    <source>
        <dbReference type="ARBA" id="ARBA00006432"/>
    </source>
</evidence>
<dbReference type="Pfam" id="PF00501">
    <property type="entry name" value="AMP-binding"/>
    <property type="match status" value="1"/>
</dbReference>
<dbReference type="CDD" id="cd05941">
    <property type="entry name" value="MCS"/>
    <property type="match status" value="1"/>
</dbReference>
<accession>A0ABY8DPE7</accession>
<dbReference type="InterPro" id="IPR042099">
    <property type="entry name" value="ANL_N_sf"/>
</dbReference>
<dbReference type="InterPro" id="IPR045851">
    <property type="entry name" value="AMP-bd_C_sf"/>
</dbReference>